<name>A0A4R7W705_9PSEU</name>
<protein>
    <submittedName>
        <fullName evidence="1">Uncharacterized protein</fullName>
    </submittedName>
</protein>
<evidence type="ECO:0000313" key="1">
    <source>
        <dbReference type="EMBL" id="TDV57819.1"/>
    </source>
</evidence>
<dbReference type="AlphaFoldDB" id="A0A4R7W705"/>
<dbReference type="Proteomes" id="UP000294927">
    <property type="component" value="Unassembled WGS sequence"/>
</dbReference>
<dbReference type="EMBL" id="SOCP01000001">
    <property type="protein sequence ID" value="TDV57819.1"/>
    <property type="molecule type" value="Genomic_DNA"/>
</dbReference>
<comment type="caution">
    <text evidence="1">The sequence shown here is derived from an EMBL/GenBank/DDBJ whole genome shotgun (WGS) entry which is preliminary data.</text>
</comment>
<organism evidence="1 2">
    <name type="scientific">Actinophytocola oryzae</name>
    <dbReference type="NCBI Taxonomy" id="502181"/>
    <lineage>
        <taxon>Bacteria</taxon>
        <taxon>Bacillati</taxon>
        <taxon>Actinomycetota</taxon>
        <taxon>Actinomycetes</taxon>
        <taxon>Pseudonocardiales</taxon>
        <taxon>Pseudonocardiaceae</taxon>
    </lineage>
</organism>
<proteinExistence type="predicted"/>
<accession>A0A4R7W705</accession>
<sequence>MRIVVDGATNGRDTLDLASALTRLGHDVTLHDGHRGEQNTIARLTGQWQRVRPSVVTLAVTGRGCGHGPGRHVRGHSRRAQCAVPRHHTGLRA</sequence>
<reference evidence="1 2" key="1">
    <citation type="submission" date="2019-03" db="EMBL/GenBank/DDBJ databases">
        <title>Genomic Encyclopedia of Archaeal and Bacterial Type Strains, Phase II (KMG-II): from individual species to whole genera.</title>
        <authorList>
            <person name="Goeker M."/>
        </authorList>
    </citation>
    <scope>NUCLEOTIDE SEQUENCE [LARGE SCALE GENOMIC DNA]</scope>
    <source>
        <strain evidence="1 2">DSM 45499</strain>
    </source>
</reference>
<gene>
    <name evidence="1" type="ORF">CLV71_101692</name>
</gene>
<evidence type="ECO:0000313" key="2">
    <source>
        <dbReference type="Proteomes" id="UP000294927"/>
    </source>
</evidence>
<keyword evidence="2" id="KW-1185">Reference proteome</keyword>